<gene>
    <name evidence="3" type="ORF">HPBE_LOCUS8900</name>
</gene>
<name>A0A183FN62_HELPZ</name>
<keyword evidence="4" id="KW-1185">Reference proteome</keyword>
<proteinExistence type="predicted"/>
<evidence type="ECO:0000313" key="5">
    <source>
        <dbReference type="WBParaSite" id="HPBE_0000889901-mRNA-1"/>
    </source>
</evidence>
<dbReference type="WBParaSite" id="HPBE_0000889901-mRNA-1">
    <property type="protein sequence ID" value="HPBE_0000889901-mRNA-1"/>
    <property type="gene ID" value="HPBE_0000889901"/>
</dbReference>
<feature type="chain" id="PRO_5044551517" evidence="2">
    <location>
        <begin position="18"/>
        <end position="188"/>
    </location>
</feature>
<accession>A0A183FN62</accession>
<evidence type="ECO:0000256" key="1">
    <source>
        <dbReference type="SAM" id="MobiDB-lite"/>
    </source>
</evidence>
<organism evidence="4 5">
    <name type="scientific">Heligmosomoides polygyrus</name>
    <name type="common">Parasitic roundworm</name>
    <dbReference type="NCBI Taxonomy" id="6339"/>
    <lineage>
        <taxon>Eukaryota</taxon>
        <taxon>Metazoa</taxon>
        <taxon>Ecdysozoa</taxon>
        <taxon>Nematoda</taxon>
        <taxon>Chromadorea</taxon>
        <taxon>Rhabditida</taxon>
        <taxon>Rhabditina</taxon>
        <taxon>Rhabditomorpha</taxon>
        <taxon>Strongyloidea</taxon>
        <taxon>Heligmosomidae</taxon>
        <taxon>Heligmosomoides</taxon>
    </lineage>
</organism>
<reference evidence="3 4" key="1">
    <citation type="submission" date="2018-11" db="EMBL/GenBank/DDBJ databases">
        <authorList>
            <consortium name="Pathogen Informatics"/>
        </authorList>
    </citation>
    <scope>NUCLEOTIDE SEQUENCE [LARGE SCALE GENOMIC DNA]</scope>
</reference>
<feature type="region of interest" description="Disordered" evidence="1">
    <location>
        <begin position="116"/>
        <end position="172"/>
    </location>
</feature>
<evidence type="ECO:0000256" key="2">
    <source>
        <dbReference type="SAM" id="SignalP"/>
    </source>
</evidence>
<feature type="signal peptide" evidence="2">
    <location>
        <begin position="1"/>
        <end position="17"/>
    </location>
</feature>
<accession>A0A3P7Z3D8</accession>
<dbReference type="Proteomes" id="UP000050761">
    <property type="component" value="Unassembled WGS sequence"/>
</dbReference>
<sequence length="188" mass="21592">MLLAVSPLLFALDVISPKNWQAIMSQPQRNCDNKFLAMDQHVIETIIDDQLGTLDLHNAVFKEIHEALHMEEHNESQSFRQSFLLWKASKNRSKPTSVHMSQHAAVDETIAKLNNSHKNGTQARQPDAPGESMDMPQEHNAEQLANEEELINDNADYMEGVDSEGEFERQADEEWLAFRRRGNRRRNS</sequence>
<protein>
    <submittedName>
        <fullName evidence="5">Transmembrane protein</fullName>
    </submittedName>
</protein>
<keyword evidence="2" id="KW-0732">Signal</keyword>
<dbReference type="EMBL" id="UZAH01026283">
    <property type="protein sequence ID" value="VDO78287.1"/>
    <property type="molecule type" value="Genomic_DNA"/>
</dbReference>
<evidence type="ECO:0000313" key="4">
    <source>
        <dbReference type="Proteomes" id="UP000050761"/>
    </source>
</evidence>
<evidence type="ECO:0000313" key="3">
    <source>
        <dbReference type="EMBL" id="VDO78287.1"/>
    </source>
</evidence>
<reference evidence="5" key="2">
    <citation type="submission" date="2019-09" db="UniProtKB">
        <authorList>
            <consortium name="WormBaseParasite"/>
        </authorList>
    </citation>
    <scope>IDENTIFICATION</scope>
</reference>
<dbReference type="AlphaFoldDB" id="A0A183FN62"/>